<comment type="catalytic activity">
    <reaction evidence="9">
        <text>epoxyqueuosine(34) in tRNA + AH2 = queuosine(34) in tRNA + A + H2O</text>
        <dbReference type="Rhea" id="RHEA:32159"/>
        <dbReference type="Rhea" id="RHEA-COMP:18571"/>
        <dbReference type="Rhea" id="RHEA-COMP:18582"/>
        <dbReference type="ChEBI" id="CHEBI:13193"/>
        <dbReference type="ChEBI" id="CHEBI:15377"/>
        <dbReference type="ChEBI" id="CHEBI:17499"/>
        <dbReference type="ChEBI" id="CHEBI:194431"/>
        <dbReference type="ChEBI" id="CHEBI:194443"/>
        <dbReference type="EC" id="1.17.99.6"/>
    </reaction>
</comment>
<keyword evidence="5 9" id="KW-0671">Queuosine biosynthesis</keyword>
<dbReference type="GO" id="GO:0046872">
    <property type="term" value="F:metal ion binding"/>
    <property type="evidence" value="ECO:0007669"/>
    <property type="project" value="UniProtKB-KW"/>
</dbReference>
<feature type="binding site" evidence="9">
    <location>
        <position position="65"/>
    </location>
    <ligand>
        <name>cob(II)alamin</name>
        <dbReference type="ChEBI" id="CHEBI:16304"/>
    </ligand>
</feature>
<dbReference type="GO" id="GO:0005737">
    <property type="term" value="C:cytoplasm"/>
    <property type="evidence" value="ECO:0007669"/>
    <property type="project" value="UniProtKB-SubCell"/>
</dbReference>
<feature type="binding site" evidence="9">
    <location>
        <position position="178"/>
    </location>
    <ligand>
        <name>cob(II)alamin</name>
        <dbReference type="ChEBI" id="CHEBI:16304"/>
    </ligand>
</feature>
<dbReference type="Proteomes" id="UP000051863">
    <property type="component" value="Unassembled WGS sequence"/>
</dbReference>
<keyword evidence="6 9" id="KW-0560">Oxidoreductase</keyword>
<dbReference type="GO" id="GO:0051539">
    <property type="term" value="F:4 iron, 4 sulfur cluster binding"/>
    <property type="evidence" value="ECO:0007669"/>
    <property type="project" value="UniProtKB-KW"/>
</dbReference>
<sequence length="360" mass="40334">MSEAVTAANPAQLSLRIRQLAREAGFQRCGVSGIELGEDEAHLADWLGKGLYGTMEWMARHGTLRARPQELLPGTLRVISVGLDYGHKDDAEAWANLNDSERAYVARYALGRDYHKLMRNRLQKLAERIGSEIGPFGYRVFVDSAPVLERALARNAGLGWIGKHTCLIDRNGGSWFFLGEIYVDLPLPVDVPATAHCGTCTRCIDVCPTAAIIAPHRLDARRCISYLTIEHEGAIPLDMRPLMGNRIYGCDDCQLVCPWNKFAQRTDEPDFRARNNLDTATLPELFAWEEDEFLRRTEGSPIRRSGHERWLRNIAVALGNAAPSPVVQQALQTRQAHPSEVVREHVQWALQRHAGDTPKQ</sequence>
<evidence type="ECO:0000256" key="9">
    <source>
        <dbReference type="HAMAP-Rule" id="MF_00916"/>
    </source>
</evidence>
<dbReference type="PROSITE" id="PS00198">
    <property type="entry name" value="4FE4S_FER_1"/>
    <property type="match status" value="1"/>
</dbReference>
<feature type="binding site" evidence="9">
    <location>
        <position position="200"/>
    </location>
    <ligand>
        <name>[4Fe-4S] cluster</name>
        <dbReference type="ChEBI" id="CHEBI:49883"/>
        <label>1</label>
    </ligand>
</feature>
<comment type="caution">
    <text evidence="9">Lacks conserved residue(s) required for the propagation of feature annotation.</text>
</comment>
<dbReference type="GO" id="GO:0052693">
    <property type="term" value="F:epoxyqueuosine reductase activity"/>
    <property type="evidence" value="ECO:0007669"/>
    <property type="project" value="UniProtKB-UniRule"/>
</dbReference>
<comment type="subunit">
    <text evidence="9">Monomer.</text>
</comment>
<dbReference type="GO" id="GO:0008616">
    <property type="term" value="P:tRNA queuosine(34) biosynthetic process"/>
    <property type="evidence" value="ECO:0007669"/>
    <property type="project" value="UniProtKB-UniRule"/>
</dbReference>
<protein>
    <recommendedName>
        <fullName evidence="9">Epoxyqueuosine reductase</fullName>
        <ecNumber evidence="9">1.17.99.6</ecNumber>
    </recommendedName>
    <alternativeName>
        <fullName evidence="9">Queuosine biosynthesis protein QueG</fullName>
    </alternativeName>
</protein>
<dbReference type="OrthoDB" id="9784571at2"/>
<evidence type="ECO:0000256" key="8">
    <source>
        <dbReference type="ARBA" id="ARBA00023014"/>
    </source>
</evidence>
<dbReference type="InterPro" id="IPR013542">
    <property type="entry name" value="QueG_DUF1730"/>
</dbReference>
<evidence type="ECO:0000256" key="1">
    <source>
        <dbReference type="ARBA" id="ARBA00022485"/>
    </source>
</evidence>
<dbReference type="PATRIC" id="fig|405446.3.peg.3612"/>
<feature type="binding site" evidence="9">
    <location>
        <begin position="250"/>
        <end position="251"/>
    </location>
    <ligand>
        <name>cob(II)alamin</name>
        <dbReference type="ChEBI" id="CHEBI:16304"/>
    </ligand>
</feature>
<feature type="binding site" evidence="9">
    <location>
        <position position="225"/>
    </location>
    <ligand>
        <name>cob(II)alamin</name>
        <dbReference type="ChEBI" id="CHEBI:16304"/>
    </ligand>
</feature>
<feature type="binding site" evidence="9">
    <location>
        <position position="223"/>
    </location>
    <ligand>
        <name>[4Fe-4S] cluster</name>
        <dbReference type="ChEBI" id="CHEBI:49883"/>
        <label>2</label>
    </ligand>
</feature>
<keyword evidence="9" id="KW-0846">Cobalamin</keyword>
<dbReference type="Pfam" id="PF08331">
    <property type="entry name" value="QueG_DUF1730"/>
    <property type="match status" value="1"/>
</dbReference>
<feature type="binding site" evidence="9">
    <location>
        <position position="257"/>
    </location>
    <ligand>
        <name>[4Fe-4S] cluster</name>
        <dbReference type="ChEBI" id="CHEBI:49883"/>
        <label>1</label>
    </ligand>
</feature>
<comment type="subcellular location">
    <subcellularLocation>
        <location evidence="9">Cytoplasm</location>
    </subcellularLocation>
</comment>
<feature type="binding site" evidence="9">
    <location>
        <position position="253"/>
    </location>
    <ligand>
        <name>[4Fe-4S] cluster</name>
        <dbReference type="ChEBI" id="CHEBI:49883"/>
        <label>2</label>
    </ligand>
</feature>
<dbReference type="PANTHER" id="PTHR30002">
    <property type="entry name" value="EPOXYQUEUOSINE REDUCTASE"/>
    <property type="match status" value="1"/>
</dbReference>
<dbReference type="NCBIfam" id="TIGR00276">
    <property type="entry name" value="tRNA epoxyqueuosine(34) reductase QueG"/>
    <property type="match status" value="1"/>
</dbReference>
<keyword evidence="2 9" id="KW-0963">Cytoplasm</keyword>
<comment type="cofactor">
    <cofactor evidence="9">
        <name>cob(II)alamin</name>
        <dbReference type="ChEBI" id="CHEBI:16304"/>
    </cofactor>
</comment>
<feature type="binding site" evidence="9">
    <location>
        <position position="197"/>
    </location>
    <ligand>
        <name>[4Fe-4S] cluster</name>
        <dbReference type="ChEBI" id="CHEBI:49883"/>
        <label>1</label>
    </ligand>
</feature>
<dbReference type="RefSeq" id="WP_057630523.1">
    <property type="nucleotide sequence ID" value="NZ_LDJJ01000079.1"/>
</dbReference>
<dbReference type="EC" id="1.17.99.6" evidence="9"/>
<dbReference type="HAMAP" id="MF_00916">
    <property type="entry name" value="QueG"/>
    <property type="match status" value="1"/>
</dbReference>
<gene>
    <name evidence="9" type="primary">queG</name>
    <name evidence="11" type="ORF">ABB27_18050</name>
</gene>
<dbReference type="FunFam" id="3.30.70.20:FF:000017">
    <property type="entry name" value="Epoxyqueuosine reductase"/>
    <property type="match status" value="1"/>
</dbReference>
<evidence type="ECO:0000256" key="5">
    <source>
        <dbReference type="ARBA" id="ARBA00022785"/>
    </source>
</evidence>
<keyword evidence="9" id="KW-0170">Cobalt</keyword>
<name>A0A0R0C816_9GAMM</name>
<evidence type="ECO:0000313" key="11">
    <source>
        <dbReference type="EMBL" id="KRG62754.1"/>
    </source>
</evidence>
<dbReference type="InterPro" id="IPR004453">
    <property type="entry name" value="QueG"/>
</dbReference>
<dbReference type="AlphaFoldDB" id="A0A0R0C816"/>
<evidence type="ECO:0000256" key="3">
    <source>
        <dbReference type="ARBA" id="ARBA00022694"/>
    </source>
</evidence>
<dbReference type="Gene3D" id="3.30.70.20">
    <property type="match status" value="1"/>
</dbReference>
<feature type="binding site" evidence="9">
    <location>
        <position position="207"/>
    </location>
    <ligand>
        <name>[4Fe-4S] cluster</name>
        <dbReference type="ChEBI" id="CHEBI:49883"/>
        <label>2</label>
    </ligand>
</feature>
<keyword evidence="4 9" id="KW-0479">Metal-binding</keyword>
<accession>A0A0R0C816</accession>
<keyword evidence="12" id="KW-1185">Reference proteome</keyword>
<dbReference type="EMBL" id="LDJJ01000079">
    <property type="protein sequence ID" value="KRG62754.1"/>
    <property type="molecule type" value="Genomic_DNA"/>
</dbReference>
<feature type="active site" description="Proton donor" evidence="9">
    <location>
        <position position="143"/>
    </location>
</feature>
<feature type="binding site" evidence="9">
    <location>
        <position position="143"/>
    </location>
    <ligand>
        <name>cob(II)alamin</name>
        <dbReference type="ChEBI" id="CHEBI:16304"/>
    </ligand>
</feature>
<keyword evidence="3 9" id="KW-0819">tRNA processing</keyword>
<organism evidence="11 12">
    <name type="scientific">Stenotrophomonas terrae</name>
    <dbReference type="NCBI Taxonomy" id="405446"/>
    <lineage>
        <taxon>Bacteria</taxon>
        <taxon>Pseudomonadati</taxon>
        <taxon>Pseudomonadota</taxon>
        <taxon>Gammaproteobacteria</taxon>
        <taxon>Lysobacterales</taxon>
        <taxon>Lysobacteraceae</taxon>
        <taxon>Stenotrophomonas</taxon>
    </lineage>
</organism>
<evidence type="ECO:0000256" key="4">
    <source>
        <dbReference type="ARBA" id="ARBA00022723"/>
    </source>
</evidence>
<dbReference type="GO" id="GO:0031419">
    <property type="term" value="F:cobalamin binding"/>
    <property type="evidence" value="ECO:0007669"/>
    <property type="project" value="UniProtKB-KW"/>
</dbReference>
<comment type="similarity">
    <text evidence="9">Belongs to the QueG family.</text>
</comment>
<dbReference type="SUPFAM" id="SSF54862">
    <property type="entry name" value="4Fe-4S ferredoxins"/>
    <property type="match status" value="1"/>
</dbReference>
<comment type="caution">
    <text evidence="11">The sequence shown here is derived from an EMBL/GenBank/DDBJ whole genome shotgun (WGS) entry which is preliminary data.</text>
</comment>
<evidence type="ECO:0000256" key="7">
    <source>
        <dbReference type="ARBA" id="ARBA00023004"/>
    </source>
</evidence>
<feature type="binding site" evidence="9">
    <location>
        <position position="250"/>
    </location>
    <ligand>
        <name>[4Fe-4S] cluster</name>
        <dbReference type="ChEBI" id="CHEBI:49883"/>
        <label>2</label>
    </ligand>
</feature>
<keyword evidence="1 9" id="KW-0004">4Fe-4S</keyword>
<dbReference type="UniPathway" id="UPA00392"/>
<evidence type="ECO:0000256" key="2">
    <source>
        <dbReference type="ARBA" id="ARBA00022490"/>
    </source>
</evidence>
<keyword evidence="8 9" id="KW-0411">Iron-sulfur</keyword>
<keyword evidence="7 9" id="KW-0408">Iron</keyword>
<dbReference type="PANTHER" id="PTHR30002:SF4">
    <property type="entry name" value="EPOXYQUEUOSINE REDUCTASE"/>
    <property type="match status" value="1"/>
</dbReference>
<evidence type="ECO:0000313" key="12">
    <source>
        <dbReference type="Proteomes" id="UP000051863"/>
    </source>
</evidence>
<evidence type="ECO:0000259" key="10">
    <source>
        <dbReference type="PROSITE" id="PS51379"/>
    </source>
</evidence>
<feature type="binding site" evidence="9">
    <location>
        <position position="167"/>
    </location>
    <ligand>
        <name>cob(II)alamin</name>
        <dbReference type="ChEBI" id="CHEBI:16304"/>
    </ligand>
</feature>
<dbReference type="InterPro" id="IPR017896">
    <property type="entry name" value="4Fe4S_Fe-S-bd"/>
</dbReference>
<dbReference type="InterPro" id="IPR017900">
    <property type="entry name" value="4Fe4S_Fe_S_CS"/>
</dbReference>
<proteinExistence type="inferred from homology"/>
<comment type="function">
    <text evidence="9">Catalyzes the conversion of epoxyqueuosine (oQ) to queuosine (Q), which is a hypermodified base found in the wobble positions of tRNA(Asp), tRNA(Asn), tRNA(His) and tRNA(Tyr).</text>
</comment>
<evidence type="ECO:0000256" key="6">
    <source>
        <dbReference type="ARBA" id="ARBA00023002"/>
    </source>
</evidence>
<reference evidence="11 12" key="1">
    <citation type="submission" date="2015-05" db="EMBL/GenBank/DDBJ databases">
        <title>Genome sequencing and analysis of members of genus Stenotrophomonas.</title>
        <authorList>
            <person name="Patil P.P."/>
            <person name="Midha S."/>
            <person name="Patil P.B."/>
        </authorList>
    </citation>
    <scope>NUCLEOTIDE SEQUENCE [LARGE SCALE GENOMIC DNA]</scope>
    <source>
        <strain evidence="11 12">DSM 18941</strain>
    </source>
</reference>
<dbReference type="Pfam" id="PF13484">
    <property type="entry name" value="Fer4_16"/>
    <property type="match status" value="1"/>
</dbReference>
<comment type="pathway">
    <text evidence="9">tRNA modification; tRNA-queuosine biosynthesis.</text>
</comment>
<feature type="binding site" evidence="9">
    <location>
        <position position="203"/>
    </location>
    <ligand>
        <name>[4Fe-4S] cluster</name>
        <dbReference type="ChEBI" id="CHEBI:49883"/>
        <label>1</label>
    </ligand>
</feature>
<comment type="cofactor">
    <cofactor evidence="9">
        <name>[4Fe-4S] cluster</name>
        <dbReference type="ChEBI" id="CHEBI:49883"/>
    </cofactor>
    <text evidence="9">Binds 2 [4Fe-4S] clusters per monomer.</text>
</comment>
<dbReference type="PROSITE" id="PS51379">
    <property type="entry name" value="4FE4S_FER_2"/>
    <property type="match status" value="1"/>
</dbReference>
<feature type="domain" description="4Fe-4S ferredoxin-type" evidence="10">
    <location>
        <begin position="185"/>
        <end position="217"/>
    </location>
</feature>